<dbReference type="RefSeq" id="WP_322497876.1">
    <property type="nucleotide sequence ID" value="NZ_JARGYT010000045.1"/>
</dbReference>
<organism evidence="6 7">
    <name type="scientific">Candidatus Cyrtobacter comes</name>
    <dbReference type="NCBI Taxonomy" id="675776"/>
    <lineage>
        <taxon>Bacteria</taxon>
        <taxon>Pseudomonadati</taxon>
        <taxon>Pseudomonadota</taxon>
        <taxon>Alphaproteobacteria</taxon>
        <taxon>Rickettsiales</taxon>
        <taxon>Candidatus Midichloriaceae</taxon>
        <taxon>Candidatus Cyrtobacter</taxon>
    </lineage>
</organism>
<dbReference type="InterPro" id="IPR034704">
    <property type="entry name" value="Ribosomal_bL28/bL31-like_sf"/>
</dbReference>
<dbReference type="GO" id="GO:0005840">
    <property type="term" value="C:ribosome"/>
    <property type="evidence" value="ECO:0007669"/>
    <property type="project" value="UniProtKB-KW"/>
</dbReference>
<keyword evidence="3 5" id="KW-0687">Ribonucleoprotein</keyword>
<dbReference type="NCBIfam" id="TIGR00009">
    <property type="entry name" value="L28"/>
    <property type="match status" value="1"/>
</dbReference>
<keyword evidence="7" id="KW-1185">Reference proteome</keyword>
<evidence type="ECO:0000256" key="5">
    <source>
        <dbReference type="HAMAP-Rule" id="MF_00373"/>
    </source>
</evidence>
<dbReference type="EMBL" id="JARGYT010000045">
    <property type="protein sequence ID" value="MDZ5762408.1"/>
    <property type="molecule type" value="Genomic_DNA"/>
</dbReference>
<sequence length="103" mass="11499">MSRRCFISGKEVLFGHNVSHSNRKTQKKFRPNLQKVSLMSFALGCKVQVRISTAALRSIEHNGGIDSYLISSRNSTLSKEALDFKKRILKVMSSSNSEAPSLI</sequence>
<evidence type="ECO:0000313" key="6">
    <source>
        <dbReference type="EMBL" id="MDZ5762408.1"/>
    </source>
</evidence>
<protein>
    <recommendedName>
        <fullName evidence="4 5">Large ribosomal subunit protein bL28</fullName>
    </recommendedName>
</protein>
<evidence type="ECO:0000313" key="7">
    <source>
        <dbReference type="Proteomes" id="UP001293791"/>
    </source>
</evidence>
<comment type="similarity">
    <text evidence="1 5">Belongs to the bacterial ribosomal protein bL28 family.</text>
</comment>
<dbReference type="Gene3D" id="2.30.170.40">
    <property type="entry name" value="Ribosomal protein L28/L24"/>
    <property type="match status" value="1"/>
</dbReference>
<dbReference type="PANTHER" id="PTHR13528:SF2">
    <property type="entry name" value="LARGE RIBOSOMAL SUBUNIT PROTEIN BL28M"/>
    <property type="match status" value="1"/>
</dbReference>
<dbReference type="PANTHER" id="PTHR13528">
    <property type="entry name" value="39S RIBOSOMAL PROTEIN L28, MITOCHONDRIAL"/>
    <property type="match status" value="1"/>
</dbReference>
<evidence type="ECO:0000256" key="2">
    <source>
        <dbReference type="ARBA" id="ARBA00022980"/>
    </source>
</evidence>
<reference evidence="6 7" key="1">
    <citation type="submission" date="2023-02" db="EMBL/GenBank/DDBJ databases">
        <title>Host association and intracellularity evolved multiple times independently in the Rickettsiales.</title>
        <authorList>
            <person name="Castelli M."/>
            <person name="Nardi T."/>
            <person name="Gammuto L."/>
            <person name="Bellinzona G."/>
            <person name="Sabaneyeva E."/>
            <person name="Potekhin A."/>
            <person name="Serra V."/>
            <person name="Petroni G."/>
            <person name="Sassera D."/>
        </authorList>
    </citation>
    <scope>NUCLEOTIDE SEQUENCE [LARGE SCALE GENOMIC DNA]</scope>
    <source>
        <strain evidence="6 7">BOD18</strain>
    </source>
</reference>
<name>A0ABU5L8G3_9RICK</name>
<dbReference type="Pfam" id="PF00830">
    <property type="entry name" value="Ribosomal_L28"/>
    <property type="match status" value="1"/>
</dbReference>
<evidence type="ECO:0000256" key="3">
    <source>
        <dbReference type="ARBA" id="ARBA00023274"/>
    </source>
</evidence>
<dbReference type="InterPro" id="IPR037147">
    <property type="entry name" value="Ribosomal_bL28_sf"/>
</dbReference>
<dbReference type="InterPro" id="IPR001383">
    <property type="entry name" value="Ribosomal_bL28_bact-type"/>
</dbReference>
<keyword evidence="2 5" id="KW-0689">Ribosomal protein</keyword>
<proteinExistence type="inferred from homology"/>
<gene>
    <name evidence="5" type="primary">rpmB</name>
    <name evidence="6" type="ORF">Cyrtocomes_00788</name>
</gene>
<accession>A0ABU5L8G3</accession>
<dbReference type="HAMAP" id="MF_00373">
    <property type="entry name" value="Ribosomal_bL28"/>
    <property type="match status" value="1"/>
</dbReference>
<comment type="caution">
    <text evidence="6">The sequence shown here is derived from an EMBL/GenBank/DDBJ whole genome shotgun (WGS) entry which is preliminary data.</text>
</comment>
<dbReference type="SUPFAM" id="SSF143800">
    <property type="entry name" value="L28p-like"/>
    <property type="match status" value="1"/>
</dbReference>
<dbReference type="InterPro" id="IPR026569">
    <property type="entry name" value="Ribosomal_bL28"/>
</dbReference>
<dbReference type="Proteomes" id="UP001293791">
    <property type="component" value="Unassembled WGS sequence"/>
</dbReference>
<evidence type="ECO:0000256" key="4">
    <source>
        <dbReference type="ARBA" id="ARBA00035174"/>
    </source>
</evidence>
<evidence type="ECO:0000256" key="1">
    <source>
        <dbReference type="ARBA" id="ARBA00008760"/>
    </source>
</evidence>